<gene>
    <name evidence="4" type="ORF">IFO71_07225</name>
</gene>
<keyword evidence="1" id="KW-0677">Repeat</keyword>
<dbReference type="Proteomes" id="UP000613768">
    <property type="component" value="Unassembled WGS sequence"/>
</dbReference>
<dbReference type="Gene3D" id="1.25.40.10">
    <property type="entry name" value="Tetratricopeptide repeat domain"/>
    <property type="match status" value="3"/>
</dbReference>
<dbReference type="InterPro" id="IPR050498">
    <property type="entry name" value="Ycf3"/>
</dbReference>
<evidence type="ECO:0000313" key="5">
    <source>
        <dbReference type="Proteomes" id="UP000613768"/>
    </source>
</evidence>
<dbReference type="SMART" id="SM00028">
    <property type="entry name" value="TPR"/>
    <property type="match status" value="5"/>
</dbReference>
<dbReference type="AlphaFoldDB" id="A0AAW3ZHG8"/>
<proteinExistence type="predicted"/>
<dbReference type="InterPro" id="IPR019734">
    <property type="entry name" value="TPR_rpt"/>
</dbReference>
<dbReference type="PANTHER" id="PTHR44858:SF1">
    <property type="entry name" value="UDP-N-ACETYLGLUCOSAMINE--PEPTIDE N-ACETYLGLUCOSAMINYLTRANSFERASE SPINDLY-RELATED"/>
    <property type="match status" value="1"/>
</dbReference>
<dbReference type="InterPro" id="IPR011990">
    <property type="entry name" value="TPR-like_helical_dom_sf"/>
</dbReference>
<keyword evidence="5" id="KW-1185">Reference proteome</keyword>
<keyword evidence="2 3" id="KW-0802">TPR repeat</keyword>
<dbReference type="PANTHER" id="PTHR44858">
    <property type="entry name" value="TETRATRICOPEPTIDE REPEAT PROTEIN 6"/>
    <property type="match status" value="1"/>
</dbReference>
<sequence>MQLTKGSGGGRGRKATAAAGLAAGLLFYLGALHGADSDLYLQPLMEAEFALQAGRNEEAAVAYARASELSSDPRVAERASRLALLIDDAELAEKSLKRWRALAPAAEGLARIELGLALRRGEMKPAESALQRLLQLEQGWKDVLQALAANQDSLLSPALLPQMIEAESVLASPDALLAVGGLADRLALAGTVKRVAELAVSRFPQEARAWLWHSEAMRKAGDEAAARRSIEQALALPGLPSDMRLAAAGLLAGLGDAEAAAQALSGGAQTDDTFAARAAFLSRLDGNAGLTALYQEMKQRSESEDLSPARRMLLGQLAEVLELDAEARRWFEGVQDPDQRPRAELRLAVLANKRGDLDEALKILTDLQQTELDDGAVAISAYQLEAELATAAGRYELALDAYRRGLAVFEDEPSLLYARALHFESVDRVDDAVRDLRRVVELDPDNPNGLNALGYTLADRTDQLEEARALIERALNMQPDNPAIIDSMGWVLVRLGKPEQGLPHLRRAFELQRDAEVAAHLGEALWLLGEHDEARSVWRLGHEIDADNRGLQRVLQARGEPL</sequence>
<dbReference type="PROSITE" id="PS50005">
    <property type="entry name" value="TPR"/>
    <property type="match status" value="1"/>
</dbReference>
<reference evidence="4 5" key="1">
    <citation type="submission" date="2020-09" db="EMBL/GenBank/DDBJ databases">
        <title>Pseudoxanthomonas sp. CAU 1598 isolated from sand of Yaerae Beach.</title>
        <authorList>
            <person name="Kim W."/>
        </authorList>
    </citation>
    <scope>NUCLEOTIDE SEQUENCE [LARGE SCALE GENOMIC DNA]</scope>
    <source>
        <strain evidence="4 5">CAU 1598</strain>
    </source>
</reference>
<dbReference type="SUPFAM" id="SSF48452">
    <property type="entry name" value="TPR-like"/>
    <property type="match status" value="2"/>
</dbReference>
<dbReference type="Pfam" id="PF13432">
    <property type="entry name" value="TPR_16"/>
    <property type="match status" value="2"/>
</dbReference>
<evidence type="ECO:0000256" key="1">
    <source>
        <dbReference type="ARBA" id="ARBA00022737"/>
    </source>
</evidence>
<comment type="caution">
    <text evidence="4">The sequence shown here is derived from an EMBL/GenBank/DDBJ whole genome shotgun (WGS) entry which is preliminary data.</text>
</comment>
<name>A0AAW3ZHG8_9GAMM</name>
<dbReference type="RefSeq" id="WP_192028880.1">
    <property type="nucleotide sequence ID" value="NZ_JACYTR010000010.1"/>
</dbReference>
<organism evidence="4 5">
    <name type="scientific">Pseudomarimonas arenosa</name>
    <dbReference type="NCBI Taxonomy" id="2774145"/>
    <lineage>
        <taxon>Bacteria</taxon>
        <taxon>Pseudomonadati</taxon>
        <taxon>Pseudomonadota</taxon>
        <taxon>Gammaproteobacteria</taxon>
        <taxon>Lysobacterales</taxon>
        <taxon>Lysobacteraceae</taxon>
        <taxon>Pseudomarimonas</taxon>
    </lineage>
</organism>
<accession>A0AAW3ZHG8</accession>
<evidence type="ECO:0000313" key="4">
    <source>
        <dbReference type="EMBL" id="MBD8525528.1"/>
    </source>
</evidence>
<feature type="repeat" description="TPR" evidence="3">
    <location>
        <begin position="413"/>
        <end position="446"/>
    </location>
</feature>
<evidence type="ECO:0000256" key="2">
    <source>
        <dbReference type="ARBA" id="ARBA00022803"/>
    </source>
</evidence>
<protein>
    <submittedName>
        <fullName evidence="4">Tetratricopeptide repeat protein</fullName>
    </submittedName>
</protein>
<evidence type="ECO:0000256" key="3">
    <source>
        <dbReference type="PROSITE-ProRule" id="PRU00339"/>
    </source>
</evidence>
<dbReference type="EMBL" id="JACYTR010000010">
    <property type="protein sequence ID" value="MBD8525528.1"/>
    <property type="molecule type" value="Genomic_DNA"/>
</dbReference>